<organism evidence="1 2">
    <name type="scientific">Anisodus tanguticus</name>
    <dbReference type="NCBI Taxonomy" id="243964"/>
    <lineage>
        <taxon>Eukaryota</taxon>
        <taxon>Viridiplantae</taxon>
        <taxon>Streptophyta</taxon>
        <taxon>Embryophyta</taxon>
        <taxon>Tracheophyta</taxon>
        <taxon>Spermatophyta</taxon>
        <taxon>Magnoliopsida</taxon>
        <taxon>eudicotyledons</taxon>
        <taxon>Gunneridae</taxon>
        <taxon>Pentapetalae</taxon>
        <taxon>asterids</taxon>
        <taxon>lamiids</taxon>
        <taxon>Solanales</taxon>
        <taxon>Solanaceae</taxon>
        <taxon>Solanoideae</taxon>
        <taxon>Hyoscyameae</taxon>
        <taxon>Anisodus</taxon>
    </lineage>
</organism>
<evidence type="ECO:0000313" key="2">
    <source>
        <dbReference type="Proteomes" id="UP001291623"/>
    </source>
</evidence>
<evidence type="ECO:0000313" key="1">
    <source>
        <dbReference type="EMBL" id="KAK4361554.1"/>
    </source>
</evidence>
<dbReference type="Proteomes" id="UP001291623">
    <property type="component" value="Unassembled WGS sequence"/>
</dbReference>
<sequence>MFISKNNNMLPNPLIELYLFVAGMELRNYVELGRKGRRYMENLTVDIDLPNKTRTKNYDGDSNNVGPTCHTLYGGIRIDQDIRYDVATWQM</sequence>
<dbReference type="AlphaFoldDB" id="A0AAE1VHM9"/>
<dbReference type="EMBL" id="JAVYJV010000010">
    <property type="protein sequence ID" value="KAK4361554.1"/>
    <property type="molecule type" value="Genomic_DNA"/>
</dbReference>
<gene>
    <name evidence="1" type="ORF">RND71_020506</name>
</gene>
<keyword evidence="2" id="KW-1185">Reference proteome</keyword>
<name>A0AAE1VHM9_9SOLA</name>
<protein>
    <submittedName>
        <fullName evidence="1">Uncharacterized protein</fullName>
    </submittedName>
</protein>
<accession>A0AAE1VHM9</accession>
<reference evidence="1" key="1">
    <citation type="submission" date="2023-12" db="EMBL/GenBank/DDBJ databases">
        <title>Genome assembly of Anisodus tanguticus.</title>
        <authorList>
            <person name="Wang Y.-J."/>
        </authorList>
    </citation>
    <scope>NUCLEOTIDE SEQUENCE</scope>
    <source>
        <strain evidence="1">KB-2021</strain>
        <tissue evidence="1">Leaf</tissue>
    </source>
</reference>
<comment type="caution">
    <text evidence="1">The sequence shown here is derived from an EMBL/GenBank/DDBJ whole genome shotgun (WGS) entry which is preliminary data.</text>
</comment>
<proteinExistence type="predicted"/>